<evidence type="ECO:0000313" key="1">
    <source>
        <dbReference type="EMBL" id="KAL1410740.1"/>
    </source>
</evidence>
<dbReference type="EMBL" id="JBBXJM010000002">
    <property type="protein sequence ID" value="KAL1410740.1"/>
    <property type="molecule type" value="Genomic_DNA"/>
</dbReference>
<protein>
    <submittedName>
        <fullName evidence="1">Uncharacterized protein</fullName>
    </submittedName>
</protein>
<comment type="caution">
    <text evidence="1">The sequence shown here is derived from an EMBL/GenBank/DDBJ whole genome shotgun (WGS) entry which is preliminary data.</text>
</comment>
<accession>A0ABR3Q7M1</accession>
<sequence>MSGSTFSADCSFNIIMETPAPTPPLTPDYSIDNSIGSLESDLLDIIGDFDKNIKVGTNHAGITIATDVAVGSSQDEPEEHMAFSLLTPAVVVKLAYKFEYMTEDLMSLTCDIAYLEDINSRRFWSPKKCIYYQHHISVLRIIVDQMSKKLKKYQASVGMFPVATPNELVRHKVGIWRAITFDIGRAVEETTQRVEWTRKSMIVIEHSVRIFTEAGAGQV</sequence>
<reference evidence="1 2" key="1">
    <citation type="submission" date="2023-08" db="EMBL/GenBank/DDBJ databases">
        <title>Annotated Genome Sequence of Vanrija albida AlHP1.</title>
        <authorList>
            <person name="Herzog R."/>
        </authorList>
    </citation>
    <scope>NUCLEOTIDE SEQUENCE [LARGE SCALE GENOMIC DNA]</scope>
    <source>
        <strain evidence="1 2">AlHP1</strain>
    </source>
</reference>
<gene>
    <name evidence="1" type="ORF">Q8F55_001682</name>
</gene>
<organism evidence="1 2">
    <name type="scientific">Vanrija albida</name>
    <dbReference type="NCBI Taxonomy" id="181172"/>
    <lineage>
        <taxon>Eukaryota</taxon>
        <taxon>Fungi</taxon>
        <taxon>Dikarya</taxon>
        <taxon>Basidiomycota</taxon>
        <taxon>Agaricomycotina</taxon>
        <taxon>Tremellomycetes</taxon>
        <taxon>Trichosporonales</taxon>
        <taxon>Trichosporonaceae</taxon>
        <taxon>Vanrija</taxon>
    </lineage>
</organism>
<keyword evidence="2" id="KW-1185">Reference proteome</keyword>
<dbReference type="GeneID" id="95982725"/>
<evidence type="ECO:0000313" key="2">
    <source>
        <dbReference type="Proteomes" id="UP001565368"/>
    </source>
</evidence>
<dbReference type="RefSeq" id="XP_069210684.1">
    <property type="nucleotide sequence ID" value="XM_069350298.1"/>
</dbReference>
<name>A0ABR3Q7M1_9TREE</name>
<proteinExistence type="predicted"/>
<dbReference type="Proteomes" id="UP001565368">
    <property type="component" value="Unassembled WGS sequence"/>
</dbReference>